<feature type="compositionally biased region" description="Low complexity" evidence="1">
    <location>
        <begin position="49"/>
        <end position="58"/>
    </location>
</feature>
<organism evidence="3 4">
    <name type="scientific">Culex pipiens pipiens</name>
    <name type="common">Northern house mosquito</name>
    <dbReference type="NCBI Taxonomy" id="38569"/>
    <lineage>
        <taxon>Eukaryota</taxon>
        <taxon>Metazoa</taxon>
        <taxon>Ecdysozoa</taxon>
        <taxon>Arthropoda</taxon>
        <taxon>Hexapoda</taxon>
        <taxon>Insecta</taxon>
        <taxon>Pterygota</taxon>
        <taxon>Neoptera</taxon>
        <taxon>Endopterygota</taxon>
        <taxon>Diptera</taxon>
        <taxon>Nematocera</taxon>
        <taxon>Culicoidea</taxon>
        <taxon>Culicidae</taxon>
        <taxon>Culicinae</taxon>
        <taxon>Culicini</taxon>
        <taxon>Culex</taxon>
        <taxon>Culex</taxon>
    </lineage>
</organism>
<evidence type="ECO:0000313" key="4">
    <source>
        <dbReference type="Proteomes" id="UP001562425"/>
    </source>
</evidence>
<accession>A0ABD1CTZ7</accession>
<gene>
    <name evidence="3" type="ORF">pipiens_014589</name>
</gene>
<feature type="chain" id="PRO_5044859774" evidence="2">
    <location>
        <begin position="24"/>
        <end position="84"/>
    </location>
</feature>
<evidence type="ECO:0000256" key="2">
    <source>
        <dbReference type="SAM" id="SignalP"/>
    </source>
</evidence>
<name>A0ABD1CTZ7_CULPP</name>
<dbReference type="EMBL" id="JBEHCU010009439">
    <property type="protein sequence ID" value="KAL1379878.1"/>
    <property type="molecule type" value="Genomic_DNA"/>
</dbReference>
<evidence type="ECO:0000313" key="3">
    <source>
        <dbReference type="EMBL" id="KAL1379878.1"/>
    </source>
</evidence>
<comment type="caution">
    <text evidence="3">The sequence shown here is derived from an EMBL/GenBank/DDBJ whole genome shotgun (WGS) entry which is preliminary data.</text>
</comment>
<feature type="signal peptide" evidence="2">
    <location>
        <begin position="1"/>
        <end position="23"/>
    </location>
</feature>
<keyword evidence="2" id="KW-0732">Signal</keyword>
<keyword evidence="4" id="KW-1185">Reference proteome</keyword>
<sequence length="84" mass="8511">MKVTFFLLLVAAVVFLAMSTVEAAPQDVATAEVAAPEARQEGSDGRLEGGAAADGPSSDGDKKGHGKGGKRGKDMPGLRLNSVV</sequence>
<feature type="region of interest" description="Disordered" evidence="1">
    <location>
        <begin position="32"/>
        <end position="84"/>
    </location>
</feature>
<proteinExistence type="predicted"/>
<feature type="compositionally biased region" description="Basic and acidic residues" evidence="1">
    <location>
        <begin position="38"/>
        <end position="47"/>
    </location>
</feature>
<evidence type="ECO:0000256" key="1">
    <source>
        <dbReference type="SAM" id="MobiDB-lite"/>
    </source>
</evidence>
<dbReference type="Proteomes" id="UP001562425">
    <property type="component" value="Unassembled WGS sequence"/>
</dbReference>
<dbReference type="AlphaFoldDB" id="A0ABD1CTZ7"/>
<reference evidence="3 4" key="1">
    <citation type="submission" date="2024-05" db="EMBL/GenBank/DDBJ databases">
        <title>Culex pipiens pipiens assembly and annotation.</title>
        <authorList>
            <person name="Alout H."/>
            <person name="Durand T."/>
        </authorList>
    </citation>
    <scope>NUCLEOTIDE SEQUENCE [LARGE SCALE GENOMIC DNA]</scope>
    <source>
        <strain evidence="3">HA-2024</strain>
        <tissue evidence="3">Whole body</tissue>
    </source>
</reference>
<protein>
    <submittedName>
        <fullName evidence="3">Uncharacterized protein</fullName>
    </submittedName>
</protein>